<dbReference type="InterPro" id="IPR000917">
    <property type="entry name" value="Sulfatase_N"/>
</dbReference>
<feature type="domain" description="Sulfatase N-terminal" evidence="3">
    <location>
        <begin position="80"/>
        <end position="499"/>
    </location>
</feature>
<dbReference type="EMBL" id="LR593886">
    <property type="protein sequence ID" value="VTS01780.1"/>
    <property type="molecule type" value="Genomic_DNA"/>
</dbReference>
<dbReference type="Proteomes" id="UP000464178">
    <property type="component" value="Chromosome"/>
</dbReference>
<dbReference type="PANTHER" id="PTHR42693">
    <property type="entry name" value="ARYLSULFATASE FAMILY MEMBER"/>
    <property type="match status" value="1"/>
</dbReference>
<name>A0A6P2DJH4_9BACT</name>
<evidence type="ECO:0000256" key="1">
    <source>
        <dbReference type="ARBA" id="ARBA00008779"/>
    </source>
</evidence>
<dbReference type="InterPro" id="IPR017850">
    <property type="entry name" value="Alkaline_phosphatase_core_sf"/>
</dbReference>
<comment type="similarity">
    <text evidence="1">Belongs to the sulfatase family.</text>
</comment>
<gene>
    <name evidence="4" type="ORF">SOIL9_77350</name>
</gene>
<dbReference type="RefSeq" id="WP_162672554.1">
    <property type="nucleotide sequence ID" value="NZ_LR593886.1"/>
</dbReference>
<feature type="compositionally biased region" description="Pro residues" evidence="2">
    <location>
        <begin position="40"/>
        <end position="53"/>
    </location>
</feature>
<evidence type="ECO:0000259" key="3">
    <source>
        <dbReference type="Pfam" id="PF00884"/>
    </source>
</evidence>
<dbReference type="CDD" id="cd16025">
    <property type="entry name" value="PAS_like"/>
    <property type="match status" value="1"/>
</dbReference>
<dbReference type="Pfam" id="PF00884">
    <property type="entry name" value="Sulfatase"/>
    <property type="match status" value="1"/>
</dbReference>
<dbReference type="Gene3D" id="3.40.720.10">
    <property type="entry name" value="Alkaline Phosphatase, subunit A"/>
    <property type="match status" value="1"/>
</dbReference>
<dbReference type="InterPro" id="IPR050738">
    <property type="entry name" value="Sulfatase"/>
</dbReference>
<dbReference type="SUPFAM" id="SSF53649">
    <property type="entry name" value="Alkaline phosphatase-like"/>
    <property type="match status" value="1"/>
</dbReference>
<protein>
    <recommendedName>
        <fullName evidence="3">Sulfatase N-terminal domain-containing protein</fullName>
    </recommendedName>
</protein>
<proteinExistence type="inferred from homology"/>
<keyword evidence="5" id="KW-1185">Reference proteome</keyword>
<dbReference type="KEGG" id="gms:SOIL9_77350"/>
<feature type="region of interest" description="Disordered" evidence="2">
    <location>
        <begin position="36"/>
        <end position="73"/>
    </location>
</feature>
<evidence type="ECO:0000256" key="2">
    <source>
        <dbReference type="SAM" id="MobiDB-lite"/>
    </source>
</evidence>
<dbReference type="PROSITE" id="PS51257">
    <property type="entry name" value="PROKAR_LIPOPROTEIN"/>
    <property type="match status" value="1"/>
</dbReference>
<organism evidence="4 5">
    <name type="scientific">Gemmata massiliana</name>
    <dbReference type="NCBI Taxonomy" id="1210884"/>
    <lineage>
        <taxon>Bacteria</taxon>
        <taxon>Pseudomonadati</taxon>
        <taxon>Planctomycetota</taxon>
        <taxon>Planctomycetia</taxon>
        <taxon>Gemmatales</taxon>
        <taxon>Gemmataceae</taxon>
        <taxon>Gemmata</taxon>
    </lineage>
</organism>
<dbReference type="PANTHER" id="PTHR42693:SF43">
    <property type="entry name" value="BLL2667 PROTEIN"/>
    <property type="match status" value="1"/>
</dbReference>
<reference evidence="4 5" key="1">
    <citation type="submission" date="2019-05" db="EMBL/GenBank/DDBJ databases">
        <authorList>
            <consortium name="Science for Life Laboratories"/>
        </authorList>
    </citation>
    <scope>NUCLEOTIDE SEQUENCE [LARGE SCALE GENOMIC DNA]</scope>
    <source>
        <strain evidence="4">Soil9</strain>
    </source>
</reference>
<dbReference type="AlphaFoldDB" id="A0A6P2DJH4"/>
<evidence type="ECO:0000313" key="4">
    <source>
        <dbReference type="EMBL" id="VTS01780.1"/>
    </source>
</evidence>
<evidence type="ECO:0000313" key="5">
    <source>
        <dbReference type="Proteomes" id="UP000464178"/>
    </source>
</evidence>
<dbReference type="Gene3D" id="3.30.1120.10">
    <property type="match status" value="1"/>
</dbReference>
<accession>A0A6P2DJH4</accession>
<sequence>MRSRLLIPVAFVAAGCTLGYLTASGRLSDVFAQDNKPAIQPSPAPTLPYPDPPFRGTIGRTTADSKSDFPQPVQAPKGAPNVLLIMTDDVGFGASSTFGGAIPTPAFDKLAARGLKYNRFHTTALCSPTRAALISGRNHHNAHTGMIMERSLGYPGYDSVMPKSCGTIGEVLRLNGYSTAWFGKNHNVPGWQSSAAGPFDLWPTGLGFEYFYGFIGGDVNQWDPTIFENTSSVEPKGALTGKAKADYHLDSDLADHAIHWIQDQHSLAPDKPFFAYYVPGATHAPHHAPKEWVAKFKGQFDQGWDKVREETFARQKKLGVIPQNAVLTPRPANLPAWDSLDAKHKELYSRMMEVYAAFLAFTDHNIGRVIDAVEKTGELDNTLIVYIQGDNGGSAEGTLQGTTNELAVLGNGETETFDYLFSVKDELGGPMHYNHFPVPWTWAMNAPMQWTKRYASHFGGIRNGMVMSWPKRIKDVGGLREQFHHVIDIAPTIYEAAGVRAPDAINGAKQARIDGVGMAYTWGDAKAKGRRTTQYFEMFGNRGIYHDGWMACTTPLVFAWEPEPKGVTPSSFKWELYHIDEDFTQAKNLAKEKPEKLKELEELWWAEAGRNNVLPMNFSPQATVAAIFERPSLTRGRKQFEYHQGTVRIPEGTAPAIKNTSYTITANIDVPEKGAEGVLVTQGGRFAGWGLVVLDGKPVWAYKRTQQKKDGIKITGPDKLAPGKHTITLDFTYAGKAGEVGKGGTYVLTVDGKKAVEGTIEATVPFLYSIDETLDVGEDRGTPILEDYADRMPFRFNGKIDKVTIELK</sequence>